<dbReference type="EMBL" id="UYWY01027281">
    <property type="protein sequence ID" value="VDM50991.1"/>
    <property type="molecule type" value="Genomic_DNA"/>
</dbReference>
<accession>A0A183VG00</accession>
<dbReference type="Proteomes" id="UP000050794">
    <property type="component" value="Unassembled WGS sequence"/>
</dbReference>
<evidence type="ECO:0000313" key="4">
    <source>
        <dbReference type="WBParaSite" id="TCNE_0001967401-mRNA-1"/>
    </source>
</evidence>
<feature type="region of interest" description="Disordered" evidence="1">
    <location>
        <begin position="132"/>
        <end position="154"/>
    </location>
</feature>
<sequence>MSIAHTIGDRTHAIEKRRDRDGRIREQQRFINLRQGFCLILNAVCVVRMGSLIERHNFWLPNFLSAGYEAVEFDREFTSRVRRSLGGGSVRQQRAIEYVAGSASAGHAMGTGRSNAQAKDMSNAPVVTMPDDEKSDLYDSSHHAHSFRKHGDARAPRVGPIIKEVHDEEIRTDERRHKKCMRGRFSNARND</sequence>
<dbReference type="AlphaFoldDB" id="A0A183VG00"/>
<proteinExistence type="predicted"/>
<reference evidence="2 3" key="2">
    <citation type="submission" date="2018-11" db="EMBL/GenBank/DDBJ databases">
        <authorList>
            <consortium name="Pathogen Informatics"/>
        </authorList>
    </citation>
    <scope>NUCLEOTIDE SEQUENCE [LARGE SCALE GENOMIC DNA]</scope>
</reference>
<feature type="compositionally biased region" description="Basic and acidic residues" evidence="1">
    <location>
        <begin position="132"/>
        <end position="142"/>
    </location>
</feature>
<evidence type="ECO:0000313" key="3">
    <source>
        <dbReference type="Proteomes" id="UP000050794"/>
    </source>
</evidence>
<keyword evidence="3" id="KW-1185">Reference proteome</keyword>
<gene>
    <name evidence="2" type="ORF">TCNE_LOCUS19670</name>
</gene>
<organism evidence="3 4">
    <name type="scientific">Toxocara canis</name>
    <name type="common">Canine roundworm</name>
    <dbReference type="NCBI Taxonomy" id="6265"/>
    <lineage>
        <taxon>Eukaryota</taxon>
        <taxon>Metazoa</taxon>
        <taxon>Ecdysozoa</taxon>
        <taxon>Nematoda</taxon>
        <taxon>Chromadorea</taxon>
        <taxon>Rhabditida</taxon>
        <taxon>Spirurina</taxon>
        <taxon>Ascaridomorpha</taxon>
        <taxon>Ascaridoidea</taxon>
        <taxon>Toxocaridae</taxon>
        <taxon>Toxocara</taxon>
    </lineage>
</organism>
<evidence type="ECO:0000256" key="1">
    <source>
        <dbReference type="SAM" id="MobiDB-lite"/>
    </source>
</evidence>
<name>A0A183VG00_TOXCA</name>
<reference evidence="4" key="1">
    <citation type="submission" date="2016-06" db="UniProtKB">
        <authorList>
            <consortium name="WormBaseParasite"/>
        </authorList>
    </citation>
    <scope>IDENTIFICATION</scope>
</reference>
<protein>
    <submittedName>
        <fullName evidence="4">DDE_Tnp_1_7 domain-containing protein</fullName>
    </submittedName>
</protein>
<evidence type="ECO:0000313" key="2">
    <source>
        <dbReference type="EMBL" id="VDM50991.1"/>
    </source>
</evidence>
<dbReference type="WBParaSite" id="TCNE_0001967401-mRNA-1">
    <property type="protein sequence ID" value="TCNE_0001967401-mRNA-1"/>
    <property type="gene ID" value="TCNE_0001967401"/>
</dbReference>